<feature type="binding site" evidence="6">
    <location>
        <position position="89"/>
    </location>
    <ligand>
        <name>substrate</name>
    </ligand>
</feature>
<reference evidence="8" key="1">
    <citation type="submission" date="2014-09" db="EMBL/GenBank/DDBJ databases">
        <authorList>
            <person name="Illeghems K.G."/>
        </authorList>
    </citation>
    <scope>NUCLEOTIDE SEQUENCE [LARGE SCALE GENOMIC DNA]</scope>
    <source>
        <strain evidence="8">108B</strain>
    </source>
</reference>
<dbReference type="Proteomes" id="UP000056109">
    <property type="component" value="Chromosome I"/>
</dbReference>
<dbReference type="InterPro" id="IPR007342">
    <property type="entry name" value="PsuG"/>
</dbReference>
<dbReference type="AlphaFoldDB" id="A0A0U4Y1B1"/>
<organism evidence="7 8">
    <name type="scientific">Acetobacter senegalensis</name>
    <dbReference type="NCBI Taxonomy" id="446692"/>
    <lineage>
        <taxon>Bacteria</taxon>
        <taxon>Pseudomonadati</taxon>
        <taxon>Pseudomonadota</taxon>
        <taxon>Alphaproteobacteria</taxon>
        <taxon>Acetobacterales</taxon>
        <taxon>Acetobacteraceae</taxon>
        <taxon>Acetobacter</taxon>
    </lineage>
</organism>
<dbReference type="EMBL" id="LN606600">
    <property type="protein sequence ID" value="CEF40686.1"/>
    <property type="molecule type" value="Genomic_DNA"/>
</dbReference>
<keyword evidence="8" id="KW-1185">Reference proteome</keyword>
<evidence type="ECO:0000256" key="2">
    <source>
        <dbReference type="ARBA" id="ARBA00022801"/>
    </source>
</evidence>
<accession>A0A0U4Y1B1</accession>
<dbReference type="HAMAP" id="MF_01876">
    <property type="entry name" value="PsiMP_glycosidase"/>
    <property type="match status" value="1"/>
</dbReference>
<dbReference type="Gene3D" id="3.40.1790.10">
    <property type="entry name" value="Indigoidine synthase domain"/>
    <property type="match status" value="1"/>
</dbReference>
<evidence type="ECO:0000256" key="1">
    <source>
        <dbReference type="ARBA" id="ARBA00022723"/>
    </source>
</evidence>
<keyword evidence="5 6" id="KW-0326">Glycosidase</keyword>
<dbReference type="GO" id="GO:0016798">
    <property type="term" value="F:hydrolase activity, acting on glycosyl bonds"/>
    <property type="evidence" value="ECO:0007669"/>
    <property type="project" value="UniProtKB-KW"/>
</dbReference>
<keyword evidence="1 6" id="KW-0479">Metal-binding</keyword>
<comment type="cofactor">
    <cofactor evidence="6">
        <name>Mn(2+)</name>
        <dbReference type="ChEBI" id="CHEBI:29035"/>
    </cofactor>
    <text evidence="6">Binds 1 Mn(2+) ion per subunit.</text>
</comment>
<proteinExistence type="inferred from homology"/>
<dbReference type="PATRIC" id="fig|446692.3.peg.1326"/>
<feature type="binding site" evidence="6">
    <location>
        <begin position="143"/>
        <end position="145"/>
    </location>
    <ligand>
        <name>substrate</name>
    </ligand>
</feature>
<gene>
    <name evidence="7" type="primary">idgA</name>
    <name evidence="6" type="synonym">psuG</name>
    <name evidence="7" type="ORF">ASN_1321</name>
</gene>
<dbReference type="InterPro" id="IPR022830">
    <property type="entry name" value="Indigdn_synthA-like"/>
</dbReference>
<dbReference type="Pfam" id="PF04227">
    <property type="entry name" value="Indigoidine_A"/>
    <property type="match status" value="1"/>
</dbReference>
<dbReference type="GeneID" id="34782405"/>
<evidence type="ECO:0000256" key="6">
    <source>
        <dbReference type="HAMAP-Rule" id="MF_01876"/>
    </source>
</evidence>
<dbReference type="RefSeq" id="WP_082666594.1">
    <property type="nucleotide sequence ID" value="NZ_JAIMFQ010000008.1"/>
</dbReference>
<feature type="binding site" evidence="6">
    <location>
        <position position="109"/>
    </location>
    <ligand>
        <name>substrate</name>
    </ligand>
</feature>
<comment type="catalytic activity">
    <reaction evidence="6">
        <text>D-ribose 5-phosphate + uracil = psi-UMP + H2O</text>
        <dbReference type="Rhea" id="RHEA:18337"/>
        <dbReference type="ChEBI" id="CHEBI:15377"/>
        <dbReference type="ChEBI" id="CHEBI:17568"/>
        <dbReference type="ChEBI" id="CHEBI:58380"/>
        <dbReference type="ChEBI" id="CHEBI:78346"/>
        <dbReference type="EC" id="4.2.1.70"/>
    </reaction>
</comment>
<dbReference type="GO" id="GO:0005737">
    <property type="term" value="C:cytoplasm"/>
    <property type="evidence" value="ECO:0007669"/>
    <property type="project" value="TreeGrafter"/>
</dbReference>
<feature type="active site" description="Nucleophile" evidence="6">
    <location>
        <position position="162"/>
    </location>
</feature>
<feature type="active site" description="Proton donor" evidence="6">
    <location>
        <position position="28"/>
    </location>
</feature>
<keyword evidence="3 6" id="KW-0464">Manganese</keyword>
<dbReference type="GO" id="GO:0046113">
    <property type="term" value="P:nucleobase catabolic process"/>
    <property type="evidence" value="ECO:0007669"/>
    <property type="project" value="UniProtKB-UniRule"/>
</dbReference>
<dbReference type="GO" id="GO:0046872">
    <property type="term" value="F:metal ion binding"/>
    <property type="evidence" value="ECO:0007669"/>
    <property type="project" value="UniProtKB-KW"/>
</dbReference>
<feature type="binding site" evidence="6">
    <location>
        <position position="141"/>
    </location>
    <ligand>
        <name>Mn(2+)</name>
        <dbReference type="ChEBI" id="CHEBI:29035"/>
    </ligand>
</feature>
<name>A0A0U4Y1B1_9PROT</name>
<evidence type="ECO:0000256" key="3">
    <source>
        <dbReference type="ARBA" id="ARBA00023211"/>
    </source>
</evidence>
<evidence type="ECO:0000313" key="7">
    <source>
        <dbReference type="EMBL" id="CEF40686.1"/>
    </source>
</evidence>
<protein>
    <recommendedName>
        <fullName evidence="6">Pseudouridine-5'-phosphate glycosidase</fullName>
        <shortName evidence="6">PsiMP glycosidase</shortName>
        <ecNumber evidence="6">4.2.1.70</ecNumber>
    </recommendedName>
</protein>
<dbReference type="SUPFAM" id="SSF110581">
    <property type="entry name" value="Indigoidine synthase A-like"/>
    <property type="match status" value="1"/>
</dbReference>
<evidence type="ECO:0000256" key="4">
    <source>
        <dbReference type="ARBA" id="ARBA00023239"/>
    </source>
</evidence>
<dbReference type="EC" id="4.2.1.70" evidence="6"/>
<dbReference type="PANTHER" id="PTHR42909">
    <property type="entry name" value="ZGC:136858"/>
    <property type="match status" value="1"/>
</dbReference>
<dbReference type="PANTHER" id="PTHR42909:SF1">
    <property type="entry name" value="CARBOHYDRATE KINASE PFKB DOMAIN-CONTAINING PROTEIN"/>
    <property type="match status" value="1"/>
</dbReference>
<sequence length="304" mass="32132">MMTSGLPLVISAEVRNALDKGQAVVALESTIITHGMPWPDNVRTARLVEETVRAEGGVPATIAIIDGKIHVGLDDKTLEWLGTAQDVMKISRADLAFALSAGRHASTTVAATMICAHLAGISVFATGGIGGVHRGVEETMDISADLLEFARTPVVVVCAGAKALLDLRRTLEFLETQGVPVVGYKTSDFPAFWSRSSGLPMPLRADSAGEIAAMIAMRRTLALEGGVVVANPVPEQDEIPQAEIEKLIRTAVEEAHENGVTGKTVTPYLLGRMLELTDGRSLKTNIALIVSNARLATHIGVALT</sequence>
<comment type="function">
    <text evidence="6">Catalyzes the reversible cleavage of pseudouridine 5'-phosphate (PsiMP) to ribose 5-phosphate and uracil. Functions biologically in the cleavage direction, as part of a pseudouridine degradation pathway.</text>
</comment>
<evidence type="ECO:0000313" key="8">
    <source>
        <dbReference type="Proteomes" id="UP000056109"/>
    </source>
</evidence>
<dbReference type="GO" id="GO:0004730">
    <property type="term" value="F:pseudouridylate synthase activity"/>
    <property type="evidence" value="ECO:0007669"/>
    <property type="project" value="UniProtKB-UniRule"/>
</dbReference>
<dbReference type="KEGG" id="asz:ASN_1321"/>
<keyword evidence="2 6" id="KW-0378">Hydrolase</keyword>
<evidence type="ECO:0000256" key="5">
    <source>
        <dbReference type="ARBA" id="ARBA00023295"/>
    </source>
</evidence>
<keyword evidence="4 6" id="KW-0456">Lyase</keyword>
<comment type="subunit">
    <text evidence="6">Homotrimer.</text>
</comment>
<comment type="similarity">
    <text evidence="6">Belongs to the pseudouridine-5'-phosphate glycosidase family.</text>
</comment>